<evidence type="ECO:0000259" key="1">
    <source>
        <dbReference type="PROSITE" id="PS50994"/>
    </source>
</evidence>
<dbReference type="PANTHER" id="PTHR46889:SF7">
    <property type="entry name" value="TRANSPOSASE FOR INSERTION SEQUENCE ELEMENT IS904"/>
    <property type="match status" value="1"/>
</dbReference>
<evidence type="ECO:0000313" key="3">
    <source>
        <dbReference type="Proteomes" id="UP000018362"/>
    </source>
</evidence>
<dbReference type="GO" id="GO:0003676">
    <property type="term" value="F:nucleic acid binding"/>
    <property type="evidence" value="ECO:0007669"/>
    <property type="project" value="InterPro"/>
</dbReference>
<reference evidence="2" key="1">
    <citation type="submission" date="2012-11" db="EMBL/GenBank/DDBJ databases">
        <title>Dependencies among metagenomic species, viruses, plasmids and units of genetic variation.</title>
        <authorList>
            <person name="Nielsen H.B."/>
            <person name="Almeida M."/>
            <person name="Juncker A.S."/>
            <person name="Rasmussen S."/>
            <person name="Li J."/>
            <person name="Sunagawa S."/>
            <person name="Plichta D."/>
            <person name="Gautier L."/>
            <person name="Le Chatelier E."/>
            <person name="Peletier E."/>
            <person name="Bonde I."/>
            <person name="Nielsen T."/>
            <person name="Manichanh C."/>
            <person name="Arumugam M."/>
            <person name="Batto J."/>
            <person name="Santos M.B.Q.D."/>
            <person name="Blom N."/>
            <person name="Borruel N."/>
            <person name="Burgdorf K.S."/>
            <person name="Boumezbeur F."/>
            <person name="Casellas F."/>
            <person name="Dore J."/>
            <person name="Guarner F."/>
            <person name="Hansen T."/>
            <person name="Hildebrand F."/>
            <person name="Kaas R.S."/>
            <person name="Kennedy S."/>
            <person name="Kristiansen K."/>
            <person name="Kultima J.R."/>
            <person name="Leonard P."/>
            <person name="Levenez F."/>
            <person name="Lund O."/>
            <person name="Moumen B."/>
            <person name="Le Paslier D."/>
            <person name="Pons N."/>
            <person name="Pedersen O."/>
            <person name="Prifti E."/>
            <person name="Qin J."/>
            <person name="Raes J."/>
            <person name="Tap J."/>
            <person name="Tims S."/>
            <person name="Ussery D.W."/>
            <person name="Yamada T."/>
            <person name="MetaHit consortium"/>
            <person name="Renault P."/>
            <person name="Sicheritz-Ponten T."/>
            <person name="Bork P."/>
            <person name="Wang J."/>
            <person name="Brunak S."/>
            <person name="Ehrlich S.D."/>
        </authorList>
    </citation>
    <scope>NUCLEOTIDE SEQUENCE [LARGE SCALE GENOMIC DNA]</scope>
</reference>
<name>R6CH54_9BACT</name>
<dbReference type="AlphaFoldDB" id="R6CH54"/>
<comment type="caution">
    <text evidence="2">The sequence shown here is derived from an EMBL/GenBank/DDBJ whole genome shotgun (WGS) entry which is preliminary data.</text>
</comment>
<organism evidence="2 3">
    <name type="scientific">Phocaeicola coprocola CAG:162</name>
    <dbReference type="NCBI Taxonomy" id="1263040"/>
    <lineage>
        <taxon>Bacteria</taxon>
        <taxon>Pseudomonadati</taxon>
        <taxon>Bacteroidota</taxon>
        <taxon>Bacteroidia</taxon>
        <taxon>Bacteroidales</taxon>
        <taxon>Bacteroidaceae</taxon>
        <taxon>Phocaeicola</taxon>
    </lineage>
</organism>
<proteinExistence type="predicted"/>
<dbReference type="Proteomes" id="UP000018362">
    <property type="component" value="Unassembled WGS sequence"/>
</dbReference>
<accession>R6CH54</accession>
<dbReference type="Pfam" id="PF13333">
    <property type="entry name" value="rve_2"/>
    <property type="match status" value="1"/>
</dbReference>
<dbReference type="GO" id="GO:0015074">
    <property type="term" value="P:DNA integration"/>
    <property type="evidence" value="ECO:0007669"/>
    <property type="project" value="InterPro"/>
</dbReference>
<dbReference type="Gene3D" id="3.30.420.10">
    <property type="entry name" value="Ribonuclease H-like superfamily/Ribonuclease H"/>
    <property type="match status" value="1"/>
</dbReference>
<gene>
    <name evidence="2" type="ORF">BN509_01889</name>
</gene>
<dbReference type="NCBIfam" id="NF033516">
    <property type="entry name" value="transpos_IS3"/>
    <property type="match status" value="1"/>
</dbReference>
<sequence>MARSVFYYHLKHLKSKDKYEDERKSIRLIFYEHKGRYGYRRVTAEMRNRGYKINHKTVQRLMNEMGLKCKIRKVRYRSYKGEVGKIAPNIIKRNFIATAPNRKWATDVTQINVGTAKLYLSPIVDMFNGEIVSYNISTSPNLEQIYDMLDKAFAKYDCLDGLILHSDQGWQYQHYGYRKRLEEHHIVQSMSRKGNCLDNAVAENFFGIMKSELLYAEKFETPEAFMKALEEYIDYYNNKRIKSRLKGKSPVQYRTLSQNG</sequence>
<dbReference type="InterPro" id="IPR048020">
    <property type="entry name" value="Transpos_IS3"/>
</dbReference>
<dbReference type="SUPFAM" id="SSF53098">
    <property type="entry name" value="Ribonuclease H-like"/>
    <property type="match status" value="1"/>
</dbReference>
<feature type="domain" description="Integrase catalytic" evidence="1">
    <location>
        <begin position="96"/>
        <end position="258"/>
    </location>
</feature>
<dbReference type="EMBL" id="CBCJ010000100">
    <property type="protein sequence ID" value="CDA70866.1"/>
    <property type="molecule type" value="Genomic_DNA"/>
</dbReference>
<dbReference type="InterPro" id="IPR001584">
    <property type="entry name" value="Integrase_cat-core"/>
</dbReference>
<dbReference type="PANTHER" id="PTHR46889">
    <property type="entry name" value="TRANSPOSASE INSF FOR INSERTION SEQUENCE IS3B-RELATED"/>
    <property type="match status" value="1"/>
</dbReference>
<dbReference type="Pfam" id="PF00665">
    <property type="entry name" value="rve"/>
    <property type="match status" value="1"/>
</dbReference>
<dbReference type="InterPro" id="IPR050900">
    <property type="entry name" value="Transposase_IS3/IS150/IS904"/>
</dbReference>
<protein>
    <submittedName>
        <fullName evidence="2">Integrase catalytic region</fullName>
    </submittedName>
</protein>
<dbReference type="Pfam" id="PF13276">
    <property type="entry name" value="HTH_21"/>
    <property type="match status" value="1"/>
</dbReference>
<dbReference type="PROSITE" id="PS50994">
    <property type="entry name" value="INTEGRASE"/>
    <property type="match status" value="1"/>
</dbReference>
<dbReference type="InterPro" id="IPR012337">
    <property type="entry name" value="RNaseH-like_sf"/>
</dbReference>
<dbReference type="InterPro" id="IPR036397">
    <property type="entry name" value="RNaseH_sf"/>
</dbReference>
<evidence type="ECO:0000313" key="2">
    <source>
        <dbReference type="EMBL" id="CDA70866.1"/>
    </source>
</evidence>
<dbReference type="InterPro" id="IPR025948">
    <property type="entry name" value="HTH-like_dom"/>
</dbReference>